<dbReference type="AlphaFoldDB" id="K8DY43"/>
<evidence type="ECO:0000313" key="2">
    <source>
        <dbReference type="Proteomes" id="UP000009315"/>
    </source>
</evidence>
<keyword evidence="2" id="KW-1185">Reference proteome</keyword>
<dbReference type="STRING" id="1121428.DESHY_120018"/>
<dbReference type="Gene3D" id="6.20.120.50">
    <property type="match status" value="1"/>
</dbReference>
<evidence type="ECO:0000313" key="1">
    <source>
        <dbReference type="EMBL" id="CCO07654.1"/>
    </source>
</evidence>
<organism evidence="1 2">
    <name type="scientific">Desulforamulus hydrothermalis Lam5 = DSM 18033</name>
    <dbReference type="NCBI Taxonomy" id="1121428"/>
    <lineage>
        <taxon>Bacteria</taxon>
        <taxon>Bacillati</taxon>
        <taxon>Bacillota</taxon>
        <taxon>Clostridia</taxon>
        <taxon>Eubacteriales</taxon>
        <taxon>Peptococcaceae</taxon>
        <taxon>Desulforamulus</taxon>
    </lineage>
</organism>
<gene>
    <name evidence="1" type="ORF">DESHY_120018</name>
</gene>
<reference evidence="1 2" key="1">
    <citation type="journal article" date="2013" name="Genome Announc.">
        <title>Genome Sequence of the Sulfate-Reducing Bacterium Desulfotomaculum hydrothermale Lam5(T).</title>
        <authorList>
            <person name="Amin O."/>
            <person name="Fardeau M.L."/>
            <person name="Valette O."/>
            <person name="Hirschler-Rea A."/>
            <person name="Barbe V."/>
            <person name="Medigue C."/>
            <person name="Vacherie B."/>
            <person name="Ollivier B."/>
            <person name="Bertin P.N."/>
            <person name="Dolla A."/>
        </authorList>
    </citation>
    <scope>NUCLEOTIDE SEQUENCE [LARGE SCALE GENOMIC DNA]</scope>
    <source>
        <strain evidence="2">Lam5 / DSM 18033</strain>
    </source>
</reference>
<sequence length="63" mass="7202">MKAVIDRFEGGWAVLEAEGQIMWNVPRQFLPPEAGEGDAIEFTFTIISQPEYNNKNLVDEIFE</sequence>
<protein>
    <recommendedName>
        <fullName evidence="3">DUF3006 domain-containing protein</fullName>
    </recommendedName>
</protein>
<evidence type="ECO:0008006" key="3">
    <source>
        <dbReference type="Google" id="ProtNLM"/>
    </source>
</evidence>
<comment type="caution">
    <text evidence="1">The sequence shown here is derived from an EMBL/GenBank/DDBJ whole genome shotgun (WGS) entry which is preliminary data.</text>
</comment>
<proteinExistence type="predicted"/>
<dbReference type="RefSeq" id="WP_008410629.1">
    <property type="nucleotide sequence ID" value="NZ_CAOS01000004.1"/>
</dbReference>
<dbReference type="InterPro" id="IPR021377">
    <property type="entry name" value="DUF3006"/>
</dbReference>
<dbReference type="OrthoDB" id="164847at2"/>
<dbReference type="Pfam" id="PF11213">
    <property type="entry name" value="DUF3006"/>
    <property type="match status" value="1"/>
</dbReference>
<dbReference type="Proteomes" id="UP000009315">
    <property type="component" value="Unassembled WGS sequence"/>
</dbReference>
<dbReference type="EMBL" id="CAOS01000004">
    <property type="protein sequence ID" value="CCO07654.1"/>
    <property type="molecule type" value="Genomic_DNA"/>
</dbReference>
<name>K8DY43_9FIRM</name>
<accession>K8DY43</accession>